<dbReference type="Proteomes" id="UP000236723">
    <property type="component" value="Unassembled WGS sequence"/>
</dbReference>
<name>A0A1H6A8Y6_9ACTN</name>
<sequence length="342" mass="36385">MGTRSGLDAQLGFAAESVYGTGVVPSRFLEFDEEDLRETPTWLEGEGIRAGRKYKRSSRLSISRFDVKGKVDLKAPSKGLGLLLKHMIGSSATATQIASTTAYKQIHTPGDHVGKSLTWQVGRPEPGTGTVRPFTYLGCKCLSWELSVSDGEHVKLSTNWSGREESTSTGLAAASYASGAGLYNFSHASLKLGGTASTSSGEMSVSGGSAVTTVINSISIKGENPMADERYGIGNSGRKSEPLENDYPTLTGSLDAEFSKAELYDVFKSADSIPLELVFAFGDAGGGNPFELSFIGPAITMKEAAPSVNGPGLVRMSTEFEVYDDETNAPYQFRYVSTDTTV</sequence>
<keyword evidence="2" id="KW-1185">Reference proteome</keyword>
<reference evidence="2" key="1">
    <citation type="submission" date="2016-10" db="EMBL/GenBank/DDBJ databases">
        <authorList>
            <person name="Varghese N."/>
            <person name="Submissions S."/>
        </authorList>
    </citation>
    <scope>NUCLEOTIDE SEQUENCE [LARGE SCALE GENOMIC DNA]</scope>
    <source>
        <strain evidence="2">DSM 43163</strain>
    </source>
</reference>
<protein>
    <submittedName>
        <fullName evidence="1">Uncharacterized protein</fullName>
    </submittedName>
</protein>
<dbReference type="Pfam" id="PF18906">
    <property type="entry name" value="Phage_tube_2"/>
    <property type="match status" value="1"/>
</dbReference>
<dbReference type="AlphaFoldDB" id="A0A1H6A8Y6"/>
<accession>A0A1H6A8Y6</accession>
<evidence type="ECO:0000313" key="2">
    <source>
        <dbReference type="Proteomes" id="UP000236723"/>
    </source>
</evidence>
<gene>
    <name evidence="1" type="ORF">SAMN04489712_105278</name>
</gene>
<evidence type="ECO:0000313" key="1">
    <source>
        <dbReference type="EMBL" id="SEG44921.1"/>
    </source>
</evidence>
<proteinExistence type="predicted"/>
<dbReference type="OrthoDB" id="5052058at2"/>
<organism evidence="1 2">
    <name type="scientific">Thermomonospora echinospora</name>
    <dbReference type="NCBI Taxonomy" id="1992"/>
    <lineage>
        <taxon>Bacteria</taxon>
        <taxon>Bacillati</taxon>
        <taxon>Actinomycetota</taxon>
        <taxon>Actinomycetes</taxon>
        <taxon>Streptosporangiales</taxon>
        <taxon>Thermomonosporaceae</taxon>
        <taxon>Thermomonospora</taxon>
    </lineage>
</organism>
<dbReference type="RefSeq" id="WP_103938254.1">
    <property type="nucleotide sequence ID" value="NZ_FNVO01000005.1"/>
</dbReference>
<dbReference type="InterPro" id="IPR044000">
    <property type="entry name" value="Phage_tube_2"/>
</dbReference>
<dbReference type="EMBL" id="FNVO01000005">
    <property type="protein sequence ID" value="SEG44921.1"/>
    <property type="molecule type" value="Genomic_DNA"/>
</dbReference>